<dbReference type="OrthoDB" id="5874861at2759"/>
<dbReference type="WBParaSite" id="HPLM_0001061001-mRNA-1">
    <property type="protein sequence ID" value="HPLM_0001061001-mRNA-1"/>
    <property type="gene ID" value="HPLM_0001061001"/>
</dbReference>
<protein>
    <submittedName>
        <fullName evidence="4">HMG box domain-containing protein</fullName>
    </submittedName>
</protein>
<evidence type="ECO:0000313" key="3">
    <source>
        <dbReference type="Proteomes" id="UP000268014"/>
    </source>
</evidence>
<organism evidence="4">
    <name type="scientific">Haemonchus placei</name>
    <name type="common">Barber's pole worm</name>
    <dbReference type="NCBI Taxonomy" id="6290"/>
    <lineage>
        <taxon>Eukaryota</taxon>
        <taxon>Metazoa</taxon>
        <taxon>Ecdysozoa</taxon>
        <taxon>Nematoda</taxon>
        <taxon>Chromadorea</taxon>
        <taxon>Rhabditida</taxon>
        <taxon>Rhabditina</taxon>
        <taxon>Rhabditomorpha</taxon>
        <taxon>Strongyloidea</taxon>
        <taxon>Trichostrongylidae</taxon>
        <taxon>Haemonchus</taxon>
    </lineage>
</organism>
<name>A0A0N4WI49_HAEPC</name>
<feature type="region of interest" description="Disordered" evidence="1">
    <location>
        <begin position="61"/>
        <end position="80"/>
    </location>
</feature>
<proteinExistence type="predicted"/>
<sequence>MLRQIWLQPAETNVWERETRQAVQLAGEKWEMLSPELFDIITEQYQVFAVEDSELTQTSSVAHDILTGDSKPSRHKTRPVPNRACDELKIF</sequence>
<dbReference type="Proteomes" id="UP000268014">
    <property type="component" value="Unassembled WGS sequence"/>
</dbReference>
<accession>A0A0N4WI49</accession>
<reference evidence="2 3" key="2">
    <citation type="submission" date="2018-11" db="EMBL/GenBank/DDBJ databases">
        <authorList>
            <consortium name="Pathogen Informatics"/>
        </authorList>
    </citation>
    <scope>NUCLEOTIDE SEQUENCE [LARGE SCALE GENOMIC DNA]</scope>
    <source>
        <strain evidence="2 3">MHpl1</strain>
    </source>
</reference>
<evidence type="ECO:0000313" key="4">
    <source>
        <dbReference type="WBParaSite" id="HPLM_0001061001-mRNA-1"/>
    </source>
</evidence>
<keyword evidence="3" id="KW-1185">Reference proteome</keyword>
<reference evidence="4" key="1">
    <citation type="submission" date="2017-02" db="UniProtKB">
        <authorList>
            <consortium name="WormBaseParasite"/>
        </authorList>
    </citation>
    <scope>IDENTIFICATION</scope>
</reference>
<evidence type="ECO:0000313" key="2">
    <source>
        <dbReference type="EMBL" id="VDO40615.1"/>
    </source>
</evidence>
<dbReference type="AlphaFoldDB" id="A0A0N4WI49"/>
<gene>
    <name evidence="2" type="ORF">HPLM_LOCUS10602</name>
</gene>
<evidence type="ECO:0000256" key="1">
    <source>
        <dbReference type="SAM" id="MobiDB-lite"/>
    </source>
</evidence>
<dbReference type="EMBL" id="UZAF01017340">
    <property type="protein sequence ID" value="VDO40615.1"/>
    <property type="molecule type" value="Genomic_DNA"/>
</dbReference>